<feature type="region of interest" description="Disordered" evidence="8">
    <location>
        <begin position="1178"/>
        <end position="1207"/>
    </location>
</feature>
<evidence type="ECO:0000313" key="12">
    <source>
        <dbReference type="Proteomes" id="UP000318447"/>
    </source>
</evidence>
<keyword evidence="5" id="KW-0862">Zinc</keyword>
<evidence type="ECO:0000256" key="1">
    <source>
        <dbReference type="ARBA" id="ARBA00004141"/>
    </source>
</evidence>
<evidence type="ECO:0000313" key="11">
    <source>
        <dbReference type="EMBL" id="TPP52803.1"/>
    </source>
</evidence>
<dbReference type="EMBL" id="RHLC01000014">
    <property type="protein sequence ID" value="TPP52803.1"/>
    <property type="molecule type" value="Genomic_DNA"/>
</dbReference>
<evidence type="ECO:0000256" key="5">
    <source>
        <dbReference type="ARBA" id="ARBA00022833"/>
    </source>
</evidence>
<feature type="transmembrane region" description="Helical" evidence="9">
    <location>
        <begin position="436"/>
        <end position="458"/>
    </location>
</feature>
<dbReference type="Gene3D" id="3.30.40.10">
    <property type="entry name" value="Zinc/RING finger domain, C3HC4 (zinc finger)"/>
    <property type="match status" value="1"/>
</dbReference>
<dbReference type="Pfam" id="PF12906">
    <property type="entry name" value="RINGv"/>
    <property type="match status" value="1"/>
</dbReference>
<evidence type="ECO:0000259" key="10">
    <source>
        <dbReference type="PROSITE" id="PS51292"/>
    </source>
</evidence>
<feature type="transmembrane region" description="Helical" evidence="9">
    <location>
        <begin position="1000"/>
        <end position="1017"/>
    </location>
</feature>
<feature type="transmembrane region" description="Helical" evidence="9">
    <location>
        <begin position="3621"/>
        <end position="3645"/>
    </location>
</feature>
<feature type="region of interest" description="Disordered" evidence="8">
    <location>
        <begin position="1112"/>
        <end position="1131"/>
    </location>
</feature>
<dbReference type="InterPro" id="IPR058737">
    <property type="entry name" value="DSRM_REH2"/>
</dbReference>
<gene>
    <name evidence="11" type="ORF">CGC21_28390</name>
</gene>
<organism evidence="11 12">
    <name type="scientific">Leishmania donovani</name>
    <dbReference type="NCBI Taxonomy" id="5661"/>
    <lineage>
        <taxon>Eukaryota</taxon>
        <taxon>Discoba</taxon>
        <taxon>Euglenozoa</taxon>
        <taxon>Kinetoplastea</taxon>
        <taxon>Metakinetoplastina</taxon>
        <taxon>Trypanosomatida</taxon>
        <taxon>Trypanosomatidae</taxon>
        <taxon>Leishmaniinae</taxon>
        <taxon>Leishmania</taxon>
    </lineage>
</organism>
<dbReference type="InterPro" id="IPR011016">
    <property type="entry name" value="Znf_RING-CH"/>
</dbReference>
<feature type="region of interest" description="Disordered" evidence="8">
    <location>
        <begin position="297"/>
        <end position="343"/>
    </location>
</feature>
<feature type="transmembrane region" description="Helical" evidence="9">
    <location>
        <begin position="168"/>
        <end position="188"/>
    </location>
</feature>
<dbReference type="InterPro" id="IPR013083">
    <property type="entry name" value="Znf_RING/FYVE/PHD"/>
</dbReference>
<dbReference type="Pfam" id="PF26536">
    <property type="entry name" value="DSRM_REH2"/>
    <property type="match status" value="4"/>
</dbReference>
<feature type="region of interest" description="Disordered" evidence="8">
    <location>
        <begin position="1921"/>
        <end position="1966"/>
    </location>
</feature>
<dbReference type="VEuPathDB" id="TriTrypDB:LDHU3_29.2510"/>
<dbReference type="VEuPathDB" id="TriTrypDB:LdBPK_291750.1"/>
<feature type="transmembrane region" description="Helical" evidence="9">
    <location>
        <begin position="545"/>
        <end position="565"/>
    </location>
</feature>
<dbReference type="VEuPathDB" id="TriTrypDB:LdBPK_291760.1"/>
<feature type="compositionally biased region" description="Low complexity" evidence="8">
    <location>
        <begin position="1932"/>
        <end position="1953"/>
    </location>
</feature>
<feature type="compositionally biased region" description="Basic and acidic residues" evidence="8">
    <location>
        <begin position="1113"/>
        <end position="1131"/>
    </location>
</feature>
<evidence type="ECO:0000256" key="3">
    <source>
        <dbReference type="ARBA" id="ARBA00022723"/>
    </source>
</evidence>
<dbReference type="CDD" id="cd16495">
    <property type="entry name" value="RING_CH-C4HC3_MARCH"/>
    <property type="match status" value="1"/>
</dbReference>
<dbReference type="Proteomes" id="UP000318447">
    <property type="component" value="Unassembled WGS sequence"/>
</dbReference>
<feature type="transmembrane region" description="Helical" evidence="9">
    <location>
        <begin position="1024"/>
        <end position="1046"/>
    </location>
</feature>
<reference evidence="12" key="1">
    <citation type="submission" date="2019-02" db="EMBL/GenBank/DDBJ databases">
        <title>FDA dAtabase for Regulatory Grade micrObial Sequences (FDA-ARGOS): Supporting development and validation of Infectious Disease Dx tests.</title>
        <authorList>
            <person name="Duncan R."/>
            <person name="Fisher C."/>
            <person name="Tallon L."/>
            <person name="Sadzewicz L."/>
            <person name="Sengamalay N."/>
            <person name="Ott S."/>
            <person name="Godinez A."/>
            <person name="Nagaraj S."/>
            <person name="Vavikolanu K."/>
            <person name="Nadendla S."/>
            <person name="Aluvathingal J."/>
            <person name="Sichtig H."/>
        </authorList>
    </citation>
    <scope>NUCLEOTIDE SEQUENCE [LARGE SCALE GENOMIC DNA]</scope>
    <source>
        <strain evidence="12">FDAARGOS_361</strain>
    </source>
</reference>
<feature type="transmembrane region" description="Helical" evidence="9">
    <location>
        <begin position="479"/>
        <end position="505"/>
    </location>
</feature>
<sequence>MQELPRRTARKTRREATGEPLTTVSSTSTATKDEDAQRSGLAENDLSGALPQTSAAAASPSLGSSRNSTSGSLVECWICFDPTSTPLNPIVTHRCRCRGSVGYVHQKCIDRWVIQQRNRACRSCGASYQLVHSEYPPGANLPLRPHERRVFLLKFLIKPLLLESAETLCCVLLRFFVLPLLLGLVYSFHRWPLLWRPMSTFAASPERNLSYTASVGVPGSQEVLENEDGTYTLTESFLAWADAILFGLVLCTVMNAVAVGWEKWNHYFRAARERLARETARRAEEGGLARAAAMPPVGPLDFHEENGPAEGVEERAEATEQGVNNDSPQAQPPHHEEASPEGFISGAGGGGMKRLLPSSMRQLCYGLALTLLLRTIWGRVVVALAFAGFIVSWRYRHTRNVLTTQKRRLYEVAERVPLLSQEAVKTLFGVYLVDAFFFYGALPELGGMMLHYAVAPYVDIGFDRGFLAFFHGLTVLKVTLYWVVGAVLVMLLTAMELTVVGPLFANGVDLFFVRSFDARWDSVLGYWRCVVTQVFDSDPPRIVRGFLRVAVVELLVLLVFVRVPFWGMLGCRDLLWGDGTVAQTGLPLKMSLSLRVTTGYDISADASLDEWRRAEVLRVLAERVLLPFGAMYAARAREQLRPMLGSIPLDTIAPLELTAASSTSMTPAARELWEQVWGNMSDRSVFLFHLIDPESAKRVAAASEGFRHTLERVQEPIEWLRVATSEDGVCNTVMVLSSSAEWLGTLQRQPPVADLEAIVAPPFTVSEQQSTSTARAHQMVLNAWRNTYQDAMSRIASVLHPEVVPTPRSLYPEHDTVQEEPHTVSAIKCYMAALHLSYPYMGMGRWRALAYEWWSLLLLRNTFANYVVDVLKYVAAISTVLSCFAVYPLQRAQLRILFPVVRWIGQSVVHMEDYLFDPEQLRAVEGFVEQEGEDELVLPPMVEPLGFDRREEYVEEAAIPSYLLLRRVVVAVLFLVVASVMVWIVPVLCGTLLLCITRNALPVLVGAASLSFFCWNPTLFARSVIFGTALTIAIVFVVPIVGIIYIGPFAQLFWSSYPTLVEETFERQYDVHQMVGPYTGSATGGDGSADGDSDDDWESVDSRDVVQGNAEALHQDRGAEPDVGDGPHGDVQARRFRASFSSKHSPHADSTAAVCDEDSTDDWSSIEVEVLMPEPEVAASGNTTTTSTADDAATSGRSSFASPTSSSRAYTSVETIDAIDSYAKAKVGNFVRRCLQPSASGADDAAPSSSAVGLEVRQVQGCGKATQYHARWRLPLPAEFGERYGEGFAPTPKEAEAVAAMHAERVIDALGFQLFQLSGAPITTAEVVPPPDTPSPPPLQLLGLSAQQRQEKELRIDRVQFAPVQRGGFTPLALTLASPQYFDSSSHSRIERFFRVHRTSFRANLRLVLLKSGGHGTTKGDGVGEGVDARQHASTPGGLFLAQLILPLPARFGKRIAMGKAPTRKEAVLLACMHAELIIDAVGFALYPENREKQAAHAVECAKMRRWCPQPGDCAYRYTAPSPPPMELVEELYPSTVAAATVVTSEPDSAVVGALLHTGATNKTAHACGDGGSSGVSPSPRLLADAQAGSAPSPVESMLLQHQQAVLAVRYFIDEPSLRDFEPARLLLERYVKQFVSRFAAHAESTTCLSAASLTDSSLTELMLVEELGQRDRRVFRATITSFVAIGVSYTNHLAELAAAMHALRTLGALNRLCLVRVNTAVAQALESFAMRAQIPLHDAAQPMLHPSQLPPESLPAPVRVMEGFVGRIAASGLNLRDRNHLPKDMDSEKVRDRFATRVPLLSEEAGTAVNTLNREEDLLRELRARQERLPRMHWDTSPDADGRIIVSPDQDAKMSRMYNHTLSSVRQPDVRATIRLRDYLERHGKSPEMALSVVRVCGNQEHAEKRGLYVAKVLLPVTLRHQPKAKRRPPSTASSQTSALSSSASLSSESQQPRQSQLPEYVAQGEGPTRDDAVLLCAAHAEALLDAAGQPFYDHSLLQRKHADTARALGRWAPLVRGAALPPESLRRTPPPLRKVTCESGVWARLQEQRRASACEAVTSEPAGHATGVLSPASSTRSRHAGTTAPASASVVDDEALCDIAGLQFVYHTDITQSALRQVAEYFSKNGSDIYRMVRQYVVRHPELGVIHRAIVEMPLPASYGKRYAVGCASTKRHALFLCCSHALLILDALQLPVYTEYGRQRRYARAAAVKGRDAPLSGKACGKSDTPSPPGLYYLTTCAAAREKPPAIPKLPLLRDRKSLPLWGTFVNHCASYVTRRRETRVTEAVSSVGGPRVPRSNVVAEDATSDIAASTPSDKFARRQLADLCRLAGLPDPTDDVPSKSVALSSNERRFFTFKELTGTPYTMRGVSDASPAESRHRAFGQGIQLLLLVVRPNSDSAPTPRRSWWDGQQRTLCIHDCVRNQMTPHGCLWVLRMWAAMHYPPLCVRMMLRKVELPTEEGGKVVACAHDADVVTNPGLTPSLSAPGTPCPPTDYQGVASIVESRDGVEKVLYHAACETAGPAATTAADSVHRALRQLLSDVQRRPTMQTLYRFLSKQPQLHIPSIRVLADPEDVVHRLHALVCNSHGSERIVRSAEPLQVGHLAVLLTLLQHDQRPTASFYKTWPVELLLKWVGAVSSSTQGWATSKDDEADCGRAQRGCLPSTLESTFVSYGLARAAPSARSALPTRATSSRLPSPVVPTPLAGALALLCRCLPPLPDVLIGEEDGKNTAAVQVAANTTRLAERDRELPLQLAHLILMGLLLGCTPWAVRAAAIVACAEHTLEWYDKQQGLSAAAGNNDATAMTPPLPAPRLAPYVSVDVTEAVLASLDATAPPLPETVLRYASEVERRLEALWVEASASAAAGKAPPLPWLPPPEAWGTCLRKADASKQTPSPAAGVLTLTERRILRPLLQCAVATSAAPHAVWVRATRMEKGGGADEVCGDGAGWCWDETDAEEQRLVFQHRHAAHYAAVRVSNHDLTQVETLESANGISAMATCFAAFGCAVYPTEPLVASTVEQERASALFRLSRAEDDFEDEAQANDDDADDAADAAHDDEEGGEGEEDEKLDSLDDDVDVGQFARVFGTCVSPLAAALVASAPTRSASLQSHRSIYPTPDDVAAGGALRAVGENLPVLMTAFQETVPLLVHRRSSVPLLSSLSAHLRSRVETTTPFSPEERRAISQLFTMTVRTAADEESRGAHLCEFSSCNATAYRLPYAFVEARLISEAEAQYDVFVAEVAASLAANFLYLTRFSVILAVVASLAAAASATADLANLSVGNVGHVFAEGRKAEPQPRLWERTSCDGCYRSALQCGPAAPVRVTKVPVAASMRHTAPSLRCYWAAWFPVLAHVADQVGPLLSEADFTEMMPMHTDRPCLHGSVIMHYKALSSWRRGLWGARAMAIGLGRTISSPVFLFFQVLHGMSLFFVMLGVTRVLLGMAELSMSTTAVEDRTPPQVAPFALSLAMKGQPYAGPAPATPRGLHRPDRLGEIVYQHASMFDLLVEDTLSSTTTTLAPAPPAASLSFFEKLSYCFHVPLASLFVSTVDVRAGTTVGAQDLRPGDVAAPDGVVKKDVRLSGADAPAAGQLRDGSERRFYLQHMLAALLCSYPLATLLQRRKLVLDFVVTIYLAYWLLADIVLWRLLGGGLHWWAACVLGMTVMYGATYVICRRKELQEIRFSGGGTAGTGAGVPATTTMWLKDCRGEDDIVGEEMRVISRETQRHSGSGGADAHGSSKPHDAAGRSRVPASAQSSNGAKVVAVDVSRAPEEATHKHKMV</sequence>
<dbReference type="SMART" id="SM00744">
    <property type="entry name" value="RINGv"/>
    <property type="match status" value="1"/>
</dbReference>
<feature type="transmembrane region" description="Helical" evidence="9">
    <location>
        <begin position="3651"/>
        <end position="3670"/>
    </location>
</feature>
<evidence type="ECO:0000256" key="8">
    <source>
        <dbReference type="SAM" id="MobiDB-lite"/>
    </source>
</evidence>
<dbReference type="VEuPathDB" id="TriTrypDB:LDHU3_29.2530"/>
<comment type="caution">
    <text evidence="11">The sequence shown here is derived from an EMBL/GenBank/DDBJ whole genome shotgun (WGS) entry which is preliminary data.</text>
</comment>
<feature type="compositionally biased region" description="Low complexity" evidence="8">
    <location>
        <begin position="54"/>
        <end position="67"/>
    </location>
</feature>
<dbReference type="PROSITE" id="PS51292">
    <property type="entry name" value="ZF_RING_CH"/>
    <property type="match status" value="1"/>
</dbReference>
<dbReference type="GO" id="GO:0016020">
    <property type="term" value="C:membrane"/>
    <property type="evidence" value="ECO:0007669"/>
    <property type="project" value="UniProtKB-SubCell"/>
</dbReference>
<evidence type="ECO:0000256" key="4">
    <source>
        <dbReference type="ARBA" id="ARBA00022771"/>
    </source>
</evidence>
<feature type="region of interest" description="Disordered" evidence="8">
    <location>
        <begin position="1138"/>
        <end position="1160"/>
    </location>
</feature>
<feature type="transmembrane region" description="Helical" evidence="9">
    <location>
        <begin position="968"/>
        <end position="994"/>
    </location>
</feature>
<feature type="transmembrane region" description="Helical" evidence="9">
    <location>
        <begin position="237"/>
        <end position="261"/>
    </location>
</feature>
<dbReference type="VEuPathDB" id="TriTrypDB:LDHU3_34.5130"/>
<accession>A0A504XVY3</accession>
<dbReference type="VEuPathDB" id="TriTrypDB:LdBPK_291770.1"/>
<dbReference type="VEuPathDB" id="TriTrypDB:LdCL_290023300"/>
<comment type="subcellular location">
    <subcellularLocation>
        <location evidence="1">Membrane</location>
        <topology evidence="1">Multi-pass membrane protein</topology>
    </subcellularLocation>
</comment>
<dbReference type="VEuPathDB" id="TriTrypDB:LdCL_290023200"/>
<feature type="transmembrane region" description="Helical" evidence="9">
    <location>
        <begin position="3415"/>
        <end position="3439"/>
    </location>
</feature>
<evidence type="ECO:0000256" key="2">
    <source>
        <dbReference type="ARBA" id="ARBA00022692"/>
    </source>
</evidence>
<proteinExistence type="predicted"/>
<feature type="transmembrane region" description="Helical" evidence="9">
    <location>
        <begin position="363"/>
        <end position="391"/>
    </location>
</feature>
<feature type="region of interest" description="Disordered" evidence="8">
    <location>
        <begin position="3035"/>
        <end position="3073"/>
    </location>
</feature>
<dbReference type="Pfam" id="PF09801">
    <property type="entry name" value="SYS1"/>
    <property type="match status" value="1"/>
</dbReference>
<dbReference type="InterPro" id="IPR019185">
    <property type="entry name" value="Integral_membrane_SYS1-rel"/>
</dbReference>
<feature type="region of interest" description="Disordered" evidence="8">
    <location>
        <begin position="2057"/>
        <end position="2087"/>
    </location>
</feature>
<protein>
    <submittedName>
        <fullName evidence="11">Integral membrane protein S linking to the trans Golgi network family protein</fullName>
    </submittedName>
</protein>
<feature type="region of interest" description="Disordered" evidence="8">
    <location>
        <begin position="3720"/>
        <end position="3778"/>
    </location>
</feature>
<keyword evidence="2 9" id="KW-0812">Transmembrane</keyword>
<dbReference type="SUPFAM" id="SSF57850">
    <property type="entry name" value="RING/U-box"/>
    <property type="match status" value="1"/>
</dbReference>
<feature type="region of interest" description="Disordered" evidence="8">
    <location>
        <begin position="1"/>
        <end position="67"/>
    </location>
</feature>
<feature type="compositionally biased region" description="Acidic residues" evidence="8">
    <location>
        <begin position="1089"/>
        <end position="1099"/>
    </location>
</feature>
<feature type="region of interest" description="Disordered" evidence="8">
    <location>
        <begin position="1080"/>
        <end position="1101"/>
    </location>
</feature>
<dbReference type="PANTHER" id="PTHR42260:SF1">
    <property type="entry name" value="DRBM DOMAIN-CONTAINING PROTEIN"/>
    <property type="match status" value="1"/>
</dbReference>
<keyword evidence="6 9" id="KW-1133">Transmembrane helix</keyword>
<feature type="domain" description="RING-CH-type" evidence="10">
    <location>
        <begin position="68"/>
        <end position="131"/>
    </location>
</feature>
<name>A0A504XVY3_LEIDO</name>
<evidence type="ECO:0000256" key="6">
    <source>
        <dbReference type="ARBA" id="ARBA00022989"/>
    </source>
</evidence>
<keyword evidence="7 9" id="KW-0472">Membrane</keyword>
<evidence type="ECO:0000256" key="9">
    <source>
        <dbReference type="SAM" id="Phobius"/>
    </source>
</evidence>
<dbReference type="GO" id="GO:0008270">
    <property type="term" value="F:zinc ion binding"/>
    <property type="evidence" value="ECO:0007669"/>
    <property type="project" value="UniProtKB-KW"/>
</dbReference>
<keyword evidence="4" id="KW-0863">Zinc-finger</keyword>
<dbReference type="PANTHER" id="PTHR42260">
    <property type="entry name" value="DRBM DOMAIN-CONTAINING PROTEIN-RELATED"/>
    <property type="match status" value="1"/>
</dbReference>
<dbReference type="VEuPathDB" id="TriTrypDB:LDHU3_29.2540"/>
<keyword evidence="3" id="KW-0479">Metal-binding</keyword>
<feature type="compositionally biased region" description="Polar residues" evidence="8">
    <location>
        <begin position="20"/>
        <end position="30"/>
    </location>
</feature>
<evidence type="ECO:0000256" key="7">
    <source>
        <dbReference type="ARBA" id="ARBA00023136"/>
    </source>
</evidence>
<feature type="compositionally biased region" description="Basic and acidic residues" evidence="8">
    <location>
        <begin position="301"/>
        <end position="318"/>
    </location>
</feature>
<dbReference type="VEuPathDB" id="TriTrypDB:LdCL_290023100"/>